<keyword evidence="2" id="KW-1185">Reference proteome</keyword>
<dbReference type="Proteomes" id="UP000284706">
    <property type="component" value="Unassembled WGS sequence"/>
</dbReference>
<dbReference type="EMBL" id="NHYE01005237">
    <property type="protein sequence ID" value="PPQ75681.1"/>
    <property type="molecule type" value="Genomic_DNA"/>
</dbReference>
<dbReference type="OrthoDB" id="2849949at2759"/>
<evidence type="ECO:0008006" key="3">
    <source>
        <dbReference type="Google" id="ProtNLM"/>
    </source>
</evidence>
<proteinExistence type="predicted"/>
<organism evidence="1 2">
    <name type="scientific">Gymnopilus dilepis</name>
    <dbReference type="NCBI Taxonomy" id="231916"/>
    <lineage>
        <taxon>Eukaryota</taxon>
        <taxon>Fungi</taxon>
        <taxon>Dikarya</taxon>
        <taxon>Basidiomycota</taxon>
        <taxon>Agaricomycotina</taxon>
        <taxon>Agaricomycetes</taxon>
        <taxon>Agaricomycetidae</taxon>
        <taxon>Agaricales</taxon>
        <taxon>Agaricineae</taxon>
        <taxon>Hymenogastraceae</taxon>
        <taxon>Gymnopilus</taxon>
    </lineage>
</organism>
<reference evidence="1 2" key="1">
    <citation type="journal article" date="2018" name="Evol. Lett.">
        <title>Horizontal gene cluster transfer increased hallucinogenic mushroom diversity.</title>
        <authorList>
            <person name="Reynolds H.T."/>
            <person name="Vijayakumar V."/>
            <person name="Gluck-Thaler E."/>
            <person name="Korotkin H.B."/>
            <person name="Matheny P.B."/>
            <person name="Slot J.C."/>
        </authorList>
    </citation>
    <scope>NUCLEOTIDE SEQUENCE [LARGE SCALE GENOMIC DNA]</scope>
    <source>
        <strain evidence="1 2">SRW20</strain>
    </source>
</reference>
<gene>
    <name evidence="1" type="ORF">CVT26_001859</name>
</gene>
<accession>A0A409WB10</accession>
<dbReference type="Gene3D" id="1.20.1280.50">
    <property type="match status" value="1"/>
</dbReference>
<sequence>MFNVPTAPIHKLEQEVLYHIFLFNANLFNHDDRRLPRDSPLRALTTTRYTSQVCRKWRSIFLNSSMLWARLIDLDLLQQKQDHWRNEIMRRSGGTAPFWIRNTRLAFVEEMPARVEDFLLRLLDDFWDRVQNIEIFVEDWRNLVAKRPQLCLRPAPSLSMFIVEMSTYQGDSVLPPTTPALRLFADDAPSIKEFCAPRIPVDLQAPWLSRLRKFTMFMPHDRKALFNALATMSALEEFEVSTPENSVVDLANEAPFVYEGKIQLPRLKLLGVQHSLQMCLAFVDCIVPEPGCSLFLDAIFSSVSPLTPGLISKAAESPSIFQYFSSYLECHHPETEFHFRIRNGSRTMELFNLTESKEHLFSFNITCEDASLGISDLLPSLLSRFRSEPSISTHLNHLKKLALQLYISAIRGPLLEFLSSFSSVEFLRADILSIQTYSQTALDNRDFTLLFPHLTTLAVEVHANRTYTGEEILAIVLIFLFQHRRLGGEVKTIDVTACPQISELDIGLFIKVNRETSLSKVIWMKDGQVIESDC</sequence>
<evidence type="ECO:0000313" key="2">
    <source>
        <dbReference type="Proteomes" id="UP000284706"/>
    </source>
</evidence>
<protein>
    <recommendedName>
        <fullName evidence="3">F-box domain-containing protein</fullName>
    </recommendedName>
</protein>
<name>A0A409WB10_9AGAR</name>
<dbReference type="InParanoid" id="A0A409WB10"/>
<comment type="caution">
    <text evidence="1">The sequence shown here is derived from an EMBL/GenBank/DDBJ whole genome shotgun (WGS) entry which is preliminary data.</text>
</comment>
<evidence type="ECO:0000313" key="1">
    <source>
        <dbReference type="EMBL" id="PPQ75681.1"/>
    </source>
</evidence>
<dbReference type="AlphaFoldDB" id="A0A409WB10"/>